<organism evidence="4">
    <name type="scientific">bioreactor metagenome</name>
    <dbReference type="NCBI Taxonomy" id="1076179"/>
    <lineage>
        <taxon>unclassified sequences</taxon>
        <taxon>metagenomes</taxon>
        <taxon>ecological metagenomes</taxon>
    </lineage>
</organism>
<feature type="region of interest" description="Disordered" evidence="2">
    <location>
        <begin position="1"/>
        <end position="32"/>
    </location>
</feature>
<gene>
    <name evidence="4" type="ORF">SDC9_49798</name>
</gene>
<name>A0A644WJ31_9ZZZZ</name>
<keyword evidence="3" id="KW-1133">Transmembrane helix</keyword>
<feature type="transmembrane region" description="Helical" evidence="3">
    <location>
        <begin position="40"/>
        <end position="61"/>
    </location>
</feature>
<sequence>MAFGKNASPTRKREEHTELTVTPSGKKPKHRSKAQQEMRAIRALGLAAIVLGLVALTLIAVKLFEGEEADQNAAILLEAYKAKATVTPSTTVTPAPTPTAEATDDLGTPQPEDANLEQTDADADASAAADANEHMVNDGSNAGVDEGGEYVQPDAPDVSELDETIQKIIKATDENGVIGILEIPKYEVELPIIGKWSYKLLKISICRYKGPDPNEKGNLVLIGHNYKSGAHFGILKKLEVGDEIFLTDSATGTRVRYEVYQIKSIAPDAFSALKTYQGDYGLTLMTCKDNGTNRLLVRCVKKAAG</sequence>
<dbReference type="SUPFAM" id="SSF63817">
    <property type="entry name" value="Sortase"/>
    <property type="match status" value="1"/>
</dbReference>
<keyword evidence="1" id="KW-0378">Hydrolase</keyword>
<feature type="compositionally biased region" description="Low complexity" evidence="2">
    <location>
        <begin position="87"/>
        <end position="101"/>
    </location>
</feature>
<keyword evidence="3" id="KW-0812">Transmembrane</keyword>
<proteinExistence type="predicted"/>
<dbReference type="InterPro" id="IPR023365">
    <property type="entry name" value="Sortase_dom-sf"/>
</dbReference>
<evidence type="ECO:0000256" key="1">
    <source>
        <dbReference type="ARBA" id="ARBA00022801"/>
    </source>
</evidence>
<evidence type="ECO:0000313" key="4">
    <source>
        <dbReference type="EMBL" id="MPM03531.1"/>
    </source>
</evidence>
<accession>A0A644WJ31</accession>
<dbReference type="GO" id="GO:0016787">
    <property type="term" value="F:hydrolase activity"/>
    <property type="evidence" value="ECO:0007669"/>
    <property type="project" value="UniProtKB-KW"/>
</dbReference>
<dbReference type="NCBIfam" id="TIGR01076">
    <property type="entry name" value="sortase_fam"/>
    <property type="match status" value="1"/>
</dbReference>
<dbReference type="CDD" id="cd00004">
    <property type="entry name" value="Sortase"/>
    <property type="match status" value="1"/>
</dbReference>
<dbReference type="Pfam" id="PF04203">
    <property type="entry name" value="Sortase"/>
    <property type="match status" value="1"/>
</dbReference>
<dbReference type="Gene3D" id="2.40.260.10">
    <property type="entry name" value="Sortase"/>
    <property type="match status" value="1"/>
</dbReference>
<comment type="caution">
    <text evidence="4">The sequence shown here is derived from an EMBL/GenBank/DDBJ whole genome shotgun (WGS) entry which is preliminary data.</text>
</comment>
<protein>
    <recommendedName>
        <fullName evidence="5">Sortase A</fullName>
    </recommendedName>
</protein>
<reference evidence="4" key="1">
    <citation type="submission" date="2019-08" db="EMBL/GenBank/DDBJ databases">
        <authorList>
            <person name="Kucharzyk K."/>
            <person name="Murdoch R.W."/>
            <person name="Higgins S."/>
            <person name="Loffler F."/>
        </authorList>
    </citation>
    <scope>NUCLEOTIDE SEQUENCE</scope>
</reference>
<feature type="region of interest" description="Disordered" evidence="2">
    <location>
        <begin position="87"/>
        <end position="130"/>
    </location>
</feature>
<evidence type="ECO:0008006" key="5">
    <source>
        <dbReference type="Google" id="ProtNLM"/>
    </source>
</evidence>
<evidence type="ECO:0000256" key="3">
    <source>
        <dbReference type="SAM" id="Phobius"/>
    </source>
</evidence>
<dbReference type="EMBL" id="VSSQ01000961">
    <property type="protein sequence ID" value="MPM03531.1"/>
    <property type="molecule type" value="Genomic_DNA"/>
</dbReference>
<evidence type="ECO:0000256" key="2">
    <source>
        <dbReference type="SAM" id="MobiDB-lite"/>
    </source>
</evidence>
<dbReference type="InterPro" id="IPR005754">
    <property type="entry name" value="Sortase"/>
</dbReference>
<dbReference type="AlphaFoldDB" id="A0A644WJ31"/>
<keyword evidence="3" id="KW-0472">Membrane</keyword>